<proteinExistence type="predicted"/>
<dbReference type="EMBL" id="LAZR01021802">
    <property type="protein sequence ID" value="KKL84078.1"/>
    <property type="molecule type" value="Genomic_DNA"/>
</dbReference>
<accession>A0A0F9FCV3</accession>
<dbReference type="AlphaFoldDB" id="A0A0F9FCV3"/>
<organism evidence="1">
    <name type="scientific">marine sediment metagenome</name>
    <dbReference type="NCBI Taxonomy" id="412755"/>
    <lineage>
        <taxon>unclassified sequences</taxon>
        <taxon>metagenomes</taxon>
        <taxon>ecological metagenomes</taxon>
    </lineage>
</organism>
<comment type="caution">
    <text evidence="1">The sequence shown here is derived from an EMBL/GenBank/DDBJ whole genome shotgun (WGS) entry which is preliminary data.</text>
</comment>
<sequence>MGGDGMMAKKLRYTITLDGTYNSRHTPYSVTVHVEACGPTRQAQQVALAAREVMDAVLAHGKPPKSE</sequence>
<name>A0A0F9FCV3_9ZZZZ</name>
<gene>
    <name evidence="1" type="ORF">LCGC14_1968380</name>
</gene>
<reference evidence="1" key="1">
    <citation type="journal article" date="2015" name="Nature">
        <title>Complex archaea that bridge the gap between prokaryotes and eukaryotes.</title>
        <authorList>
            <person name="Spang A."/>
            <person name="Saw J.H."/>
            <person name="Jorgensen S.L."/>
            <person name="Zaremba-Niedzwiedzka K."/>
            <person name="Martijn J."/>
            <person name="Lind A.E."/>
            <person name="van Eijk R."/>
            <person name="Schleper C."/>
            <person name="Guy L."/>
            <person name="Ettema T.J."/>
        </authorList>
    </citation>
    <scope>NUCLEOTIDE SEQUENCE</scope>
</reference>
<evidence type="ECO:0000313" key="1">
    <source>
        <dbReference type="EMBL" id="KKL84078.1"/>
    </source>
</evidence>
<protein>
    <submittedName>
        <fullName evidence="1">Uncharacterized protein</fullName>
    </submittedName>
</protein>